<dbReference type="GO" id="GO:0003887">
    <property type="term" value="F:DNA-directed DNA polymerase activity"/>
    <property type="evidence" value="ECO:0007669"/>
    <property type="project" value="UniProtKB-EC"/>
</dbReference>
<feature type="domain" description="Exonuclease" evidence="8">
    <location>
        <begin position="1"/>
        <end position="192"/>
    </location>
</feature>
<dbReference type="InterPro" id="IPR011708">
    <property type="entry name" value="DNA_pol3_alpha_NTPase_dom"/>
</dbReference>
<proteinExistence type="predicted"/>
<dbReference type="InterPro" id="IPR041931">
    <property type="entry name" value="DNA_pol3_alpha_thumb_dom"/>
</dbReference>
<dbReference type="PANTHER" id="PTHR32294">
    <property type="entry name" value="DNA POLYMERASE III SUBUNIT ALPHA"/>
    <property type="match status" value="1"/>
</dbReference>
<dbReference type="Gene3D" id="3.20.20.140">
    <property type="entry name" value="Metal-dependent hydrolases"/>
    <property type="match status" value="1"/>
</dbReference>
<dbReference type="Pfam" id="PF07733">
    <property type="entry name" value="DNA_pol3_alpha"/>
    <property type="match status" value="1"/>
</dbReference>
<evidence type="ECO:0000256" key="4">
    <source>
        <dbReference type="ARBA" id="ARBA00022695"/>
    </source>
</evidence>
<dbReference type="EMBL" id="JAAWWL010000001">
    <property type="protein sequence ID" value="NKI30787.1"/>
    <property type="molecule type" value="Genomic_DNA"/>
</dbReference>
<dbReference type="Gene3D" id="1.10.10.1600">
    <property type="entry name" value="Bacterial DNA polymerase III alpha subunit, thumb domain"/>
    <property type="match status" value="1"/>
</dbReference>
<dbReference type="CDD" id="cd06127">
    <property type="entry name" value="DEDDh"/>
    <property type="match status" value="1"/>
</dbReference>
<keyword evidence="3 10" id="KW-0808">Transferase</keyword>
<dbReference type="PANTHER" id="PTHR32294:SF0">
    <property type="entry name" value="DNA POLYMERASE III SUBUNIT ALPHA"/>
    <property type="match status" value="1"/>
</dbReference>
<keyword evidence="5" id="KW-0235">DNA replication</keyword>
<name>A0ABX1GLK0_9FLAO</name>
<organism evidence="10 11">
    <name type="scientific">Croceivirga thetidis</name>
    <dbReference type="NCBI Taxonomy" id="2721623"/>
    <lineage>
        <taxon>Bacteria</taxon>
        <taxon>Pseudomonadati</taxon>
        <taxon>Bacteroidota</taxon>
        <taxon>Flavobacteriia</taxon>
        <taxon>Flavobacteriales</taxon>
        <taxon>Flavobacteriaceae</taxon>
        <taxon>Croceivirga</taxon>
    </lineage>
</organism>
<sequence>MYLIFDTETTGLPKNYNAPITDTDNWPRCVQIAWQLHDTMGNLVEHQDYLIQPEGFDIPYESEQVHGISTALAEQEGIPLNEVLERFNEALAKAKFVVGQNVEFDVNVMGCEFFRESVENSLQELPILDTCTEHTAELCQIPGGRGGKFKLPTLTELHQFLFGEAFNEAHNATADVEATTRCFLELIRKRQFTKEELDVQPDYFEQFSEVNPKEIELIGLKHINLREASKKIADALWEKDTGDISQQDIQQNIQDLADVDFVHLHNHSQFSVLQSTMSTKDLVQLAADAKMPAVALTDHGNMMGAFHFVKEVKAHNKTVKEKNEAALENGEEAIAKEIKPIIGCEFFVCEDHANKSVKDNGYQIVLLAKNKKGYQNLAKMSSLAYTDGFYYVPRIDKEIIKQYKDDVIALSGNLYGEVPNKILNVGEKQAEEALLWWKTTFGADFYLELMRHGQDDETRVNKVLLQFAQKHYIKLVASNNTYYGTKIDAEAHDILLCVKDGELVNTPIGRGRGYRYGLPNQEYYFKSSDEMKELFKDLPEAILNLQEIVDKVEAFDLARDVLLPKFDIPEEFKVAEDKADGGKRGENAYLRHITYEGAKERYGEITPEIKERIDFELATIENSGYPGYFLIVEDFIREARNMDVSVGPGRGSAAGSVVAYCLKITNIDPIKYDLLFERFLNPDRVSMPDIDIDFDDEGRGRVMDYVIEKYGSNQVAQIITYGTMAAKSSIRDTARVLDLSLPQADRLAKLIPTMGKFKKIFGVEEAKLKKTFRSDELEKVLELRAIAEDEGEESRTVNMARVLEGSVRNTGIHACGVIITPDDITNFVPVATAKDSDLYVTQFDNSVVEDAGLLKMDFLGLKTLTLIKDTVKIVKARTGVELVPDDFPLDDEKTYELFQRGETVGIFQYESPGMQKHLKHLKPTVFDDLIAMNALYRPGPMEYIPSFIDRKHGEEEITYDLPEMEEFLKDTYGITVYQEQVMRLSQKLAGFSKGDADVLRKAMGKKIFALLQKLKPQFLDGGEKNGHPREVLEKIWKDWEAFASYAFNKSHSTCYAYIAYQTAYLKAHYPAEYMAAVLSNNMNDIKQVTFFMEEAKRMGLDVLGPDVNESYYKFAVNKDNAVRFGMGAIKGVGKSAVVAIVEERKENGPYRSVFDMAKRIDLRSANKKAFENLALAGGFDSFEDTHRAQYFHQESDGISFLEKVIKYGAKYQENENSSQVSLFGDASEVQIPEPIVPPCEDWGTMEKLRREKEVVGIYISGHPLDDFQKEIKAFCNTGISTFKQELEPYVNRELTFAGVVTDIQHRVSKNGKGWGLFTVEDYTDSHEFRIFGEEYLKFRHFLLVNSFVHVKVFVREGWVNRETGKKGEPRLQYNEFKQLQDVMDAYAKKLTIKLDVAALQENRIQNLKKAISSHQGKHPLNFVVYEMQDQIKLNLSSRKQKVNISAELLNLLEEQEVHYKLN</sequence>
<dbReference type="Gene3D" id="1.10.150.870">
    <property type="match status" value="1"/>
</dbReference>
<dbReference type="Pfam" id="PF14579">
    <property type="entry name" value="HHH_6"/>
    <property type="match status" value="1"/>
</dbReference>
<evidence type="ECO:0000259" key="9">
    <source>
        <dbReference type="SMART" id="SM00481"/>
    </source>
</evidence>
<gene>
    <name evidence="10" type="primary">dnaE</name>
    <name evidence="10" type="ORF">HCU67_02450</name>
</gene>
<accession>A0ABX1GLK0</accession>
<dbReference type="Pfam" id="PF00929">
    <property type="entry name" value="RNase_T"/>
    <property type="match status" value="1"/>
</dbReference>
<dbReference type="InterPro" id="IPR040982">
    <property type="entry name" value="DNA_pol3_finger"/>
</dbReference>
<dbReference type="InterPro" id="IPR003141">
    <property type="entry name" value="Pol/His_phosphatase_N"/>
</dbReference>
<dbReference type="RefSeq" id="WP_168551018.1">
    <property type="nucleotide sequence ID" value="NZ_JAAWWL010000001.1"/>
</dbReference>
<evidence type="ECO:0000313" key="10">
    <source>
        <dbReference type="EMBL" id="NKI30787.1"/>
    </source>
</evidence>
<reference evidence="10 11" key="1">
    <citation type="submission" date="2020-04" db="EMBL/GenBank/DDBJ databases">
        <authorList>
            <person name="Yoon J."/>
        </authorList>
    </citation>
    <scope>NUCLEOTIDE SEQUENCE [LARGE SCALE GENOMIC DNA]</scope>
    <source>
        <strain evidence="10 11">DJ-13</strain>
    </source>
</reference>
<dbReference type="Pfam" id="PF17657">
    <property type="entry name" value="DNA_pol3_finger"/>
    <property type="match status" value="1"/>
</dbReference>
<dbReference type="NCBIfam" id="NF004226">
    <property type="entry name" value="PRK05673.1"/>
    <property type="match status" value="1"/>
</dbReference>
<dbReference type="SMART" id="SM00479">
    <property type="entry name" value="EXOIII"/>
    <property type="match status" value="1"/>
</dbReference>
<evidence type="ECO:0000256" key="7">
    <source>
        <dbReference type="ARBA" id="ARBA00049244"/>
    </source>
</evidence>
<dbReference type="Pfam" id="PF02811">
    <property type="entry name" value="PHP"/>
    <property type="match status" value="1"/>
</dbReference>
<dbReference type="SUPFAM" id="SSF53098">
    <property type="entry name" value="Ribonuclease H-like"/>
    <property type="match status" value="1"/>
</dbReference>
<dbReference type="Proteomes" id="UP000718451">
    <property type="component" value="Unassembled WGS sequence"/>
</dbReference>
<protein>
    <recommendedName>
        <fullName evidence="2">DNA polymerase III subunit alpha</fullName>
        <ecNumber evidence="1">2.7.7.7</ecNumber>
    </recommendedName>
</protein>
<evidence type="ECO:0000256" key="3">
    <source>
        <dbReference type="ARBA" id="ARBA00022679"/>
    </source>
</evidence>
<dbReference type="SMART" id="SM00481">
    <property type="entry name" value="POLIIIAc"/>
    <property type="match status" value="1"/>
</dbReference>
<feature type="domain" description="Polymerase/histidinol phosphatase N-terminal" evidence="9">
    <location>
        <begin position="262"/>
        <end position="350"/>
    </location>
</feature>
<evidence type="ECO:0000256" key="6">
    <source>
        <dbReference type="ARBA" id="ARBA00022932"/>
    </source>
</evidence>
<dbReference type="NCBIfam" id="TIGR00594">
    <property type="entry name" value="polc"/>
    <property type="match status" value="1"/>
</dbReference>
<comment type="catalytic activity">
    <reaction evidence="7">
        <text>DNA(n) + a 2'-deoxyribonucleoside 5'-triphosphate = DNA(n+1) + diphosphate</text>
        <dbReference type="Rhea" id="RHEA:22508"/>
        <dbReference type="Rhea" id="RHEA-COMP:17339"/>
        <dbReference type="Rhea" id="RHEA-COMP:17340"/>
        <dbReference type="ChEBI" id="CHEBI:33019"/>
        <dbReference type="ChEBI" id="CHEBI:61560"/>
        <dbReference type="ChEBI" id="CHEBI:173112"/>
        <dbReference type="EC" id="2.7.7.7"/>
    </reaction>
</comment>
<dbReference type="InterPro" id="IPR004805">
    <property type="entry name" value="DnaE2/DnaE/PolC"/>
</dbReference>
<evidence type="ECO:0000256" key="2">
    <source>
        <dbReference type="ARBA" id="ARBA00019114"/>
    </source>
</evidence>
<evidence type="ECO:0000256" key="1">
    <source>
        <dbReference type="ARBA" id="ARBA00012417"/>
    </source>
</evidence>
<dbReference type="InterPro" id="IPR013520">
    <property type="entry name" value="Ribonucl_H"/>
</dbReference>
<dbReference type="CDD" id="cd04485">
    <property type="entry name" value="DnaE_OBF"/>
    <property type="match status" value="1"/>
</dbReference>
<dbReference type="InterPro" id="IPR012337">
    <property type="entry name" value="RNaseH-like_sf"/>
</dbReference>
<evidence type="ECO:0000256" key="5">
    <source>
        <dbReference type="ARBA" id="ARBA00022705"/>
    </source>
</evidence>
<dbReference type="Gene3D" id="3.30.420.10">
    <property type="entry name" value="Ribonuclease H-like superfamily/Ribonuclease H"/>
    <property type="match status" value="1"/>
</dbReference>
<keyword evidence="11" id="KW-1185">Reference proteome</keyword>
<evidence type="ECO:0000313" key="11">
    <source>
        <dbReference type="Proteomes" id="UP000718451"/>
    </source>
</evidence>
<keyword evidence="6" id="KW-0239">DNA-directed DNA polymerase</keyword>
<keyword evidence="4 10" id="KW-0548">Nucleotidyltransferase</keyword>
<evidence type="ECO:0000259" key="8">
    <source>
        <dbReference type="SMART" id="SM00479"/>
    </source>
</evidence>
<dbReference type="InterPro" id="IPR029460">
    <property type="entry name" value="DNAPol_HHH"/>
</dbReference>
<dbReference type="InterPro" id="IPR036397">
    <property type="entry name" value="RNaseH_sf"/>
</dbReference>
<comment type="caution">
    <text evidence="10">The sequence shown here is derived from an EMBL/GenBank/DDBJ whole genome shotgun (WGS) entry which is preliminary data.</text>
</comment>
<dbReference type="InterPro" id="IPR004013">
    <property type="entry name" value="PHP_dom"/>
</dbReference>
<dbReference type="EC" id="2.7.7.7" evidence="1"/>